<dbReference type="PROSITE" id="PS50268">
    <property type="entry name" value="CADHERIN_2"/>
    <property type="match status" value="2"/>
</dbReference>
<dbReference type="Gene3D" id="2.60.40.60">
    <property type="entry name" value="Cadherins"/>
    <property type="match status" value="2"/>
</dbReference>
<dbReference type="Pfam" id="PF00028">
    <property type="entry name" value="Cadherin"/>
    <property type="match status" value="1"/>
</dbReference>
<keyword evidence="2 10" id="KW-0812">Transmembrane</keyword>
<evidence type="ECO:0000256" key="1">
    <source>
        <dbReference type="ARBA" id="ARBA00004370"/>
    </source>
</evidence>
<keyword evidence="6 10" id="KW-1133">Transmembrane helix</keyword>
<sequence>MVRRCRFHIHPSSGLITTQPWTSLDAEVRSKYNFYIKAEDSEGKYSLAEVFVTVLDMNDHPPAFNEELLEKTMVIGAPVKVEAVDEDAESPNNVIEYSIMTADPDNAFEINTETGEIMLKPYIKSMEIVQNITKEKDCKWSLVVQARDRGSPSFSTTAVVNIDITEATPLKGPMAAFLMRSRDNPMKALGMVIGIISMLVGVTVLISTAIYMRNSKSNRIAPVRRVIKKRPKDQQHWTFRMPIIKFNNPADKFLIDNPEEGLQQSSGSPRPKPPPPSAPCLPPPPPSNARVSEWQRAVPTISGALVSRGSKKAKSSRRKEGNISSALVSELKMRLEQKIIEN</sequence>
<dbReference type="InterPro" id="IPR020894">
    <property type="entry name" value="Cadherin_CS"/>
</dbReference>
<dbReference type="GO" id="GO:0005509">
    <property type="term" value="F:calcium ion binding"/>
    <property type="evidence" value="ECO:0007669"/>
    <property type="project" value="UniProtKB-UniRule"/>
</dbReference>
<dbReference type="CDD" id="cd11304">
    <property type="entry name" value="Cadherin_repeat"/>
    <property type="match status" value="2"/>
</dbReference>
<protein>
    <submittedName>
        <fullName evidence="12">(spotted green pufferfish) hypothetical protein</fullName>
    </submittedName>
</protein>
<accession>Q4RE66</accession>
<dbReference type="FunFam" id="2.60.40.60:FF:000126">
    <property type="entry name" value="Cadherin-related family member 1"/>
    <property type="match status" value="1"/>
</dbReference>
<keyword evidence="5" id="KW-0130">Cell adhesion</keyword>
<evidence type="ECO:0000256" key="5">
    <source>
        <dbReference type="ARBA" id="ARBA00022889"/>
    </source>
</evidence>
<feature type="non-terminal residue" evidence="12">
    <location>
        <position position="1"/>
    </location>
</feature>
<reference evidence="12" key="1">
    <citation type="journal article" date="2004" name="Nature">
        <title>Genome duplication in the teleost fish Tetraodon nigroviridis reveals the early vertebrate proto-karyotype.</title>
        <authorList>
            <person name="Jaillon O."/>
            <person name="Aury J.-M."/>
            <person name="Brunet F."/>
            <person name="Petit J.-L."/>
            <person name="Stange-Thomann N."/>
            <person name="Mauceli E."/>
            <person name="Bouneau L."/>
            <person name="Fischer C."/>
            <person name="Ozouf-Costaz C."/>
            <person name="Bernot A."/>
            <person name="Nicaud S."/>
            <person name="Jaffe D."/>
            <person name="Fisher S."/>
            <person name="Lutfalla G."/>
            <person name="Dossat C."/>
            <person name="Segurens B."/>
            <person name="Dasilva C."/>
            <person name="Salanoubat M."/>
            <person name="Levy M."/>
            <person name="Boudet N."/>
            <person name="Castellano S."/>
            <person name="Anthouard V."/>
            <person name="Jubin C."/>
            <person name="Castelli V."/>
            <person name="Katinka M."/>
            <person name="Vacherie B."/>
            <person name="Biemont C."/>
            <person name="Skalli Z."/>
            <person name="Cattolico L."/>
            <person name="Poulain J."/>
            <person name="De Berardinis V."/>
            <person name="Cruaud C."/>
            <person name="Duprat S."/>
            <person name="Brottier P."/>
            <person name="Coutanceau J.-P."/>
            <person name="Gouzy J."/>
            <person name="Parra G."/>
            <person name="Lardier G."/>
            <person name="Chapple C."/>
            <person name="McKernan K.J."/>
            <person name="McEwan P."/>
            <person name="Bosak S."/>
            <person name="Kellis M."/>
            <person name="Volff J.-N."/>
            <person name="Guigo R."/>
            <person name="Zody M.C."/>
            <person name="Mesirov J."/>
            <person name="Lindblad-Toh K."/>
            <person name="Birren B."/>
            <person name="Nusbaum C."/>
            <person name="Kahn D."/>
            <person name="Robinson-Rechavi M."/>
            <person name="Laudet V."/>
            <person name="Schachter V."/>
            <person name="Quetier F."/>
            <person name="Saurin W."/>
            <person name="Scarpelli C."/>
            <person name="Wincker P."/>
            <person name="Lander E.S."/>
            <person name="Weissenbach J."/>
            <person name="Roest Crollius H."/>
        </authorList>
    </citation>
    <scope>NUCLEOTIDE SEQUENCE [LARGE SCALE GENOMIC DNA]</scope>
</reference>
<name>Q4RE66_TETNG</name>
<dbReference type="InterPro" id="IPR015919">
    <property type="entry name" value="Cadherin-like_sf"/>
</dbReference>
<dbReference type="PROSITE" id="PS00232">
    <property type="entry name" value="CADHERIN_1"/>
    <property type="match status" value="1"/>
</dbReference>
<feature type="compositionally biased region" description="Pro residues" evidence="9">
    <location>
        <begin position="270"/>
        <end position="287"/>
    </location>
</feature>
<keyword evidence="4 8" id="KW-0106">Calcium</keyword>
<dbReference type="PANTHER" id="PTHR24025:SF31">
    <property type="entry name" value="NEURAL-CADHERIN"/>
    <property type="match status" value="1"/>
</dbReference>
<dbReference type="InterPro" id="IPR050971">
    <property type="entry name" value="Cadherin-domain_protein"/>
</dbReference>
<dbReference type="PANTHER" id="PTHR24025">
    <property type="entry name" value="DESMOGLEIN FAMILY MEMBER"/>
    <property type="match status" value="1"/>
</dbReference>
<evidence type="ECO:0000256" key="7">
    <source>
        <dbReference type="ARBA" id="ARBA00023136"/>
    </source>
</evidence>
<evidence type="ECO:0000256" key="3">
    <source>
        <dbReference type="ARBA" id="ARBA00022737"/>
    </source>
</evidence>
<dbReference type="GO" id="GO:0007156">
    <property type="term" value="P:homophilic cell adhesion via plasma membrane adhesion molecules"/>
    <property type="evidence" value="ECO:0007669"/>
    <property type="project" value="InterPro"/>
</dbReference>
<dbReference type="GO" id="GO:0005911">
    <property type="term" value="C:cell-cell junction"/>
    <property type="evidence" value="ECO:0007669"/>
    <property type="project" value="TreeGrafter"/>
</dbReference>
<feature type="domain" description="Cadherin" evidence="11">
    <location>
        <begin position="66"/>
        <end position="175"/>
    </location>
</feature>
<dbReference type="GO" id="GO:0009653">
    <property type="term" value="P:anatomical structure morphogenesis"/>
    <property type="evidence" value="ECO:0007669"/>
    <property type="project" value="UniProtKB-ARBA"/>
</dbReference>
<dbReference type="OrthoDB" id="6510378at2759"/>
<evidence type="ECO:0000313" key="12">
    <source>
        <dbReference type="EMBL" id="CAG13316.1"/>
    </source>
</evidence>
<dbReference type="AlphaFoldDB" id="Q4RE66"/>
<evidence type="ECO:0000256" key="2">
    <source>
        <dbReference type="ARBA" id="ARBA00022692"/>
    </source>
</evidence>
<dbReference type="KEGG" id="tng:GSTEN00035903G001"/>
<evidence type="ECO:0000256" key="10">
    <source>
        <dbReference type="SAM" id="Phobius"/>
    </source>
</evidence>
<feature type="domain" description="Cadherin" evidence="11">
    <location>
        <begin position="7"/>
        <end position="64"/>
    </location>
</feature>
<comment type="subcellular location">
    <subcellularLocation>
        <location evidence="1">Membrane</location>
    </subcellularLocation>
</comment>
<proteinExistence type="predicted"/>
<dbReference type="GO" id="GO:0005886">
    <property type="term" value="C:plasma membrane"/>
    <property type="evidence" value="ECO:0007669"/>
    <property type="project" value="InterPro"/>
</dbReference>
<gene>
    <name evidence="12" type="ORF">GSTENG00035903001</name>
</gene>
<keyword evidence="7 10" id="KW-0472">Membrane</keyword>
<reference evidence="12" key="2">
    <citation type="submission" date="2004-02" db="EMBL/GenBank/DDBJ databases">
        <authorList>
            <consortium name="Genoscope"/>
            <consortium name="Whitehead Institute Centre for Genome Research"/>
        </authorList>
    </citation>
    <scope>NUCLEOTIDE SEQUENCE</scope>
</reference>
<feature type="transmembrane region" description="Helical" evidence="10">
    <location>
        <begin position="188"/>
        <end position="212"/>
    </location>
</feature>
<comment type="caution">
    <text evidence="12">The sequence shown here is derived from an EMBL/GenBank/DDBJ whole genome shotgun (WGS) entry which is preliminary data.</text>
</comment>
<dbReference type="EMBL" id="CAAE01015135">
    <property type="protein sequence ID" value="CAG13316.1"/>
    <property type="molecule type" value="Genomic_DNA"/>
</dbReference>
<evidence type="ECO:0000256" key="9">
    <source>
        <dbReference type="SAM" id="MobiDB-lite"/>
    </source>
</evidence>
<evidence type="ECO:0000259" key="11">
    <source>
        <dbReference type="PROSITE" id="PS50268"/>
    </source>
</evidence>
<evidence type="ECO:0000256" key="8">
    <source>
        <dbReference type="PROSITE-ProRule" id="PRU00043"/>
    </source>
</evidence>
<feature type="region of interest" description="Disordered" evidence="9">
    <location>
        <begin position="259"/>
        <end position="326"/>
    </location>
</feature>
<dbReference type="SMART" id="SM00112">
    <property type="entry name" value="CA"/>
    <property type="match status" value="2"/>
</dbReference>
<organism evidence="12">
    <name type="scientific">Tetraodon nigroviridis</name>
    <name type="common">Spotted green pufferfish</name>
    <name type="synonym">Chelonodon nigroviridis</name>
    <dbReference type="NCBI Taxonomy" id="99883"/>
    <lineage>
        <taxon>Eukaryota</taxon>
        <taxon>Metazoa</taxon>
        <taxon>Chordata</taxon>
        <taxon>Craniata</taxon>
        <taxon>Vertebrata</taxon>
        <taxon>Euteleostomi</taxon>
        <taxon>Actinopterygii</taxon>
        <taxon>Neopterygii</taxon>
        <taxon>Teleostei</taxon>
        <taxon>Neoteleostei</taxon>
        <taxon>Acanthomorphata</taxon>
        <taxon>Eupercaria</taxon>
        <taxon>Tetraodontiformes</taxon>
        <taxon>Tetradontoidea</taxon>
        <taxon>Tetraodontidae</taxon>
        <taxon>Tetraodon</taxon>
    </lineage>
</organism>
<dbReference type="SUPFAM" id="SSF49313">
    <property type="entry name" value="Cadherin-like"/>
    <property type="match status" value="2"/>
</dbReference>
<keyword evidence="3" id="KW-0677">Repeat</keyword>
<dbReference type="InterPro" id="IPR002126">
    <property type="entry name" value="Cadherin-like_dom"/>
</dbReference>
<evidence type="ECO:0000256" key="4">
    <source>
        <dbReference type="ARBA" id="ARBA00022837"/>
    </source>
</evidence>
<evidence type="ECO:0000256" key="6">
    <source>
        <dbReference type="ARBA" id="ARBA00022989"/>
    </source>
</evidence>